<dbReference type="RefSeq" id="WP_378056663.1">
    <property type="nucleotide sequence ID" value="NZ_JBHSIS010000006.1"/>
</dbReference>
<name>A0ABV9RZN2_9PSEU</name>
<reference evidence="3" key="1">
    <citation type="journal article" date="2019" name="Int. J. Syst. Evol. Microbiol.">
        <title>The Global Catalogue of Microorganisms (GCM) 10K type strain sequencing project: providing services to taxonomists for standard genome sequencing and annotation.</title>
        <authorList>
            <consortium name="The Broad Institute Genomics Platform"/>
            <consortium name="The Broad Institute Genome Sequencing Center for Infectious Disease"/>
            <person name="Wu L."/>
            <person name="Ma J."/>
        </authorList>
    </citation>
    <scope>NUCLEOTIDE SEQUENCE [LARGE SCALE GENOMIC DNA]</scope>
    <source>
        <strain evidence="3">ZS-22-S1</strain>
    </source>
</reference>
<keyword evidence="1" id="KW-0472">Membrane</keyword>
<keyword evidence="3" id="KW-1185">Reference proteome</keyword>
<feature type="transmembrane region" description="Helical" evidence="1">
    <location>
        <begin position="6"/>
        <end position="28"/>
    </location>
</feature>
<keyword evidence="1" id="KW-0812">Transmembrane</keyword>
<evidence type="ECO:0008006" key="4">
    <source>
        <dbReference type="Google" id="ProtNLM"/>
    </source>
</evidence>
<keyword evidence="1" id="KW-1133">Transmembrane helix</keyword>
<evidence type="ECO:0000313" key="3">
    <source>
        <dbReference type="Proteomes" id="UP001595859"/>
    </source>
</evidence>
<dbReference type="EMBL" id="JBHSIS010000006">
    <property type="protein sequence ID" value="MFC4854735.1"/>
    <property type="molecule type" value="Genomic_DNA"/>
</dbReference>
<evidence type="ECO:0000256" key="1">
    <source>
        <dbReference type="SAM" id="Phobius"/>
    </source>
</evidence>
<proteinExistence type="predicted"/>
<evidence type="ECO:0000313" key="2">
    <source>
        <dbReference type="EMBL" id="MFC4854735.1"/>
    </source>
</evidence>
<gene>
    <name evidence="2" type="ORF">ACFPCV_14600</name>
</gene>
<protein>
    <recommendedName>
        <fullName evidence="4">Secreted protein</fullName>
    </recommendedName>
</protein>
<comment type="caution">
    <text evidence="2">The sequence shown here is derived from an EMBL/GenBank/DDBJ whole genome shotgun (WGS) entry which is preliminary data.</text>
</comment>
<accession>A0ABV9RZN2</accession>
<organism evidence="2 3">
    <name type="scientific">Actinophytocola glycyrrhizae</name>
    <dbReference type="NCBI Taxonomy" id="2044873"/>
    <lineage>
        <taxon>Bacteria</taxon>
        <taxon>Bacillati</taxon>
        <taxon>Actinomycetota</taxon>
        <taxon>Actinomycetes</taxon>
        <taxon>Pseudonocardiales</taxon>
        <taxon>Pseudonocardiaceae</taxon>
    </lineage>
</organism>
<sequence length="63" mass="7085">MLQAVLVWAGAVLAIGLLLVMALGPVIVEIDSWWYERRHNTKKAARVRRDEAPVTRRVVHPVG</sequence>
<dbReference type="Proteomes" id="UP001595859">
    <property type="component" value="Unassembled WGS sequence"/>
</dbReference>